<dbReference type="OMA" id="MPNADNE"/>
<dbReference type="NCBIfam" id="TIGR00002">
    <property type="entry name" value="S16"/>
    <property type="match status" value="1"/>
</dbReference>
<dbReference type="PANTHER" id="PTHR12919">
    <property type="entry name" value="30S RIBOSOMAL PROTEIN S16"/>
    <property type="match status" value="1"/>
</dbReference>
<evidence type="ECO:0000256" key="4">
    <source>
        <dbReference type="SAM" id="MobiDB-lite"/>
    </source>
</evidence>
<dbReference type="InterPro" id="IPR023803">
    <property type="entry name" value="Ribosomal_bS16_dom_sf"/>
</dbReference>
<dbReference type="HAMAP" id="MF_00385">
    <property type="entry name" value="Ribosomal_bS16"/>
    <property type="match status" value="1"/>
</dbReference>
<dbReference type="GO" id="GO:0003735">
    <property type="term" value="F:structural constituent of ribosome"/>
    <property type="evidence" value="ECO:0007669"/>
    <property type="project" value="InterPro"/>
</dbReference>
<comment type="similarity">
    <text evidence="1">Belongs to the bacterial ribosomal protein bS16 family.</text>
</comment>
<evidence type="ECO:0000256" key="3">
    <source>
        <dbReference type="ARBA" id="ARBA00023274"/>
    </source>
</evidence>
<keyword evidence="3" id="KW-0687">Ribonucleoprotein</keyword>
<reference evidence="6" key="1">
    <citation type="journal article" date="2012" name="Science">
        <title>The Paleozoic origin of enzymatic lignin decomposition reconstructed from 31 fungal genomes.</title>
        <authorList>
            <person name="Floudas D."/>
            <person name="Binder M."/>
            <person name="Riley R."/>
            <person name="Barry K."/>
            <person name="Blanchette R.A."/>
            <person name="Henrissat B."/>
            <person name="Martinez A.T."/>
            <person name="Otillar R."/>
            <person name="Spatafora J.W."/>
            <person name="Yadav J.S."/>
            <person name="Aerts A."/>
            <person name="Benoit I."/>
            <person name="Boyd A."/>
            <person name="Carlson A."/>
            <person name="Copeland A."/>
            <person name="Coutinho P.M."/>
            <person name="de Vries R.P."/>
            <person name="Ferreira P."/>
            <person name="Findley K."/>
            <person name="Foster B."/>
            <person name="Gaskell J."/>
            <person name="Glotzer D."/>
            <person name="Gorecki P."/>
            <person name="Heitman J."/>
            <person name="Hesse C."/>
            <person name="Hori C."/>
            <person name="Igarashi K."/>
            <person name="Jurgens J.A."/>
            <person name="Kallen N."/>
            <person name="Kersten P."/>
            <person name="Kohler A."/>
            <person name="Kuees U."/>
            <person name="Kumar T.K.A."/>
            <person name="Kuo A."/>
            <person name="LaButti K."/>
            <person name="Larrondo L.F."/>
            <person name="Lindquist E."/>
            <person name="Ling A."/>
            <person name="Lombard V."/>
            <person name="Lucas S."/>
            <person name="Lundell T."/>
            <person name="Martin R."/>
            <person name="McLaughlin D.J."/>
            <person name="Morgenstern I."/>
            <person name="Morin E."/>
            <person name="Murat C."/>
            <person name="Nagy L.G."/>
            <person name="Nolan M."/>
            <person name="Ohm R.A."/>
            <person name="Patyshakuliyeva A."/>
            <person name="Rokas A."/>
            <person name="Ruiz-Duenas F.J."/>
            <person name="Sabat G."/>
            <person name="Salamov A."/>
            <person name="Samejima M."/>
            <person name="Schmutz J."/>
            <person name="Slot J.C."/>
            <person name="St John F."/>
            <person name="Stenlid J."/>
            <person name="Sun H."/>
            <person name="Sun S."/>
            <person name="Syed K."/>
            <person name="Tsang A."/>
            <person name="Wiebenga A."/>
            <person name="Young D."/>
            <person name="Pisabarro A."/>
            <person name="Eastwood D.C."/>
            <person name="Martin F."/>
            <person name="Cullen D."/>
            <person name="Grigoriev I.V."/>
            <person name="Hibbett D.S."/>
        </authorList>
    </citation>
    <scope>NUCLEOTIDE SEQUENCE [LARGE SCALE GENOMIC DNA]</scope>
    <source>
        <strain evidence="6">RWD-64-598 SS2</strain>
    </source>
</reference>
<dbReference type="Gene3D" id="3.30.1320.10">
    <property type="match status" value="1"/>
</dbReference>
<dbReference type="GO" id="GO:0032543">
    <property type="term" value="P:mitochondrial translation"/>
    <property type="evidence" value="ECO:0007669"/>
    <property type="project" value="TreeGrafter"/>
</dbReference>
<feature type="region of interest" description="Disordered" evidence="4">
    <location>
        <begin position="89"/>
        <end position="133"/>
    </location>
</feature>
<dbReference type="InterPro" id="IPR000307">
    <property type="entry name" value="Ribosomal_bS16"/>
</dbReference>
<evidence type="ECO:0000256" key="2">
    <source>
        <dbReference type="ARBA" id="ARBA00022980"/>
    </source>
</evidence>
<keyword evidence="6" id="KW-1185">Reference proteome</keyword>
<dbReference type="EMBL" id="JH711573">
    <property type="protein sequence ID" value="EIW86811.1"/>
    <property type="molecule type" value="Genomic_DNA"/>
</dbReference>
<dbReference type="PANTHER" id="PTHR12919:SF20">
    <property type="entry name" value="SMALL RIBOSOMAL SUBUNIT PROTEIN BS16M"/>
    <property type="match status" value="1"/>
</dbReference>
<dbReference type="SUPFAM" id="SSF54565">
    <property type="entry name" value="Ribosomal protein S16"/>
    <property type="match status" value="1"/>
</dbReference>
<dbReference type="Proteomes" id="UP000053558">
    <property type="component" value="Unassembled WGS sequence"/>
</dbReference>
<dbReference type="GeneID" id="19207021"/>
<evidence type="ECO:0000256" key="1">
    <source>
        <dbReference type="ARBA" id="ARBA00006668"/>
    </source>
</evidence>
<dbReference type="KEGG" id="cput:CONPUDRAFT_44824"/>
<dbReference type="GO" id="GO:0005763">
    <property type="term" value="C:mitochondrial small ribosomal subunit"/>
    <property type="evidence" value="ECO:0007669"/>
    <property type="project" value="TreeGrafter"/>
</dbReference>
<dbReference type="OrthoDB" id="407221at2759"/>
<gene>
    <name evidence="5" type="ORF">CONPUDRAFT_44824</name>
</gene>
<protein>
    <submittedName>
        <fullName evidence="5">Ribosomal protein S16</fullName>
    </submittedName>
</protein>
<evidence type="ECO:0000313" key="5">
    <source>
        <dbReference type="EMBL" id="EIW86811.1"/>
    </source>
</evidence>
<evidence type="ECO:0000313" key="6">
    <source>
        <dbReference type="Proteomes" id="UP000053558"/>
    </source>
</evidence>
<name>A0A5M3N7I0_CONPW</name>
<keyword evidence="2 5" id="KW-0689">Ribosomal protein</keyword>
<sequence>MAIRIRLAMHGTRSRRIFHLVAIDQRKRRDAKPAELLGVYNPHLDIGDKHKTVQWSVDRIKYWLGVGAVPSKSAVRMLEWGGVLPPDSKYHPKALSTQNTPSATPVPPEAAKVDPSLSVEELVNNPMARPKHS</sequence>
<comment type="caution">
    <text evidence="5">The sequence shown here is derived from an EMBL/GenBank/DDBJ whole genome shotgun (WGS) entry which is preliminary data.</text>
</comment>
<organism evidence="5 6">
    <name type="scientific">Coniophora puteana (strain RWD-64-598)</name>
    <name type="common">Brown rot fungus</name>
    <dbReference type="NCBI Taxonomy" id="741705"/>
    <lineage>
        <taxon>Eukaryota</taxon>
        <taxon>Fungi</taxon>
        <taxon>Dikarya</taxon>
        <taxon>Basidiomycota</taxon>
        <taxon>Agaricomycotina</taxon>
        <taxon>Agaricomycetes</taxon>
        <taxon>Agaricomycetidae</taxon>
        <taxon>Boletales</taxon>
        <taxon>Coniophorineae</taxon>
        <taxon>Coniophoraceae</taxon>
        <taxon>Coniophora</taxon>
    </lineage>
</organism>
<dbReference type="RefSeq" id="XP_007762470.1">
    <property type="nucleotide sequence ID" value="XM_007764280.1"/>
</dbReference>
<accession>A0A5M3N7I0</accession>
<dbReference type="AlphaFoldDB" id="A0A5M3N7I0"/>
<dbReference type="Pfam" id="PF00886">
    <property type="entry name" value="Ribosomal_S16"/>
    <property type="match status" value="1"/>
</dbReference>
<proteinExistence type="inferred from homology"/>